<dbReference type="SUPFAM" id="SSF46894">
    <property type="entry name" value="C-terminal effector domain of the bipartite response regulators"/>
    <property type="match status" value="1"/>
</dbReference>
<dbReference type="SMART" id="SM00862">
    <property type="entry name" value="Trans_reg_C"/>
    <property type="match status" value="1"/>
</dbReference>
<dbReference type="RefSeq" id="WP_143721526.1">
    <property type="nucleotide sequence ID" value="NZ_VKDB01000020.1"/>
</dbReference>
<dbReference type="AlphaFoldDB" id="A0A553UNI3"/>
<sequence>MITLHIQTLGQTRMTRGGTELKWSAQSARELLLYLLSFPEGRTRSQVFEDLWQQDVDAASNNRFRVTLHRLRTCLEMPQAVSEEHGRYRLAPEVWHGSDVYAFYQALGQAEMGTAAQRREALQQAINLYSGDYLAEEGEEWVIKARGEHQAAYVQANLELSLLHCDEHACDLSVLAMVRALRADPYVGEQYHQRLMTCLSVVENKYQSIDHYRRFLKFLREEVNDLPMPETLQLAERIKAGERICQHDDGAVLAMPQVRHCPLASDGQCPGTLQALIELETWPTPPTGTTTAATFTTNAAPAPGAD</sequence>
<dbReference type="PANTHER" id="PTHR35807">
    <property type="entry name" value="TRANSCRIPTIONAL REGULATOR REDD-RELATED"/>
    <property type="match status" value="1"/>
</dbReference>
<gene>
    <name evidence="5" type="ORF">FNU79_14490</name>
</gene>
<dbReference type="GO" id="GO:0006355">
    <property type="term" value="P:regulation of DNA-templated transcription"/>
    <property type="evidence" value="ECO:0007669"/>
    <property type="project" value="InterPro"/>
</dbReference>
<dbReference type="Proteomes" id="UP000316092">
    <property type="component" value="Unassembled WGS sequence"/>
</dbReference>
<evidence type="ECO:0000256" key="2">
    <source>
        <dbReference type="ARBA" id="ARBA00023125"/>
    </source>
</evidence>
<evidence type="ECO:0000259" key="3">
    <source>
        <dbReference type="SMART" id="SM00862"/>
    </source>
</evidence>
<accession>A0A553UNI3</accession>
<evidence type="ECO:0000313" key="6">
    <source>
        <dbReference type="Proteomes" id="UP000316092"/>
    </source>
</evidence>
<dbReference type="OrthoDB" id="58925at2"/>
<dbReference type="InterPro" id="IPR051677">
    <property type="entry name" value="AfsR-DnrI-RedD_regulator"/>
</dbReference>
<organism evidence="5 6">
    <name type="scientific">Deinococcus detaillensis</name>
    <dbReference type="NCBI Taxonomy" id="2592048"/>
    <lineage>
        <taxon>Bacteria</taxon>
        <taxon>Thermotogati</taxon>
        <taxon>Deinococcota</taxon>
        <taxon>Deinococci</taxon>
        <taxon>Deinococcales</taxon>
        <taxon>Deinococcaceae</taxon>
        <taxon>Deinococcus</taxon>
    </lineage>
</organism>
<dbReference type="InterPro" id="IPR011990">
    <property type="entry name" value="TPR-like_helical_dom_sf"/>
</dbReference>
<evidence type="ECO:0000259" key="4">
    <source>
        <dbReference type="SMART" id="SM01043"/>
    </source>
</evidence>
<dbReference type="Gene3D" id="1.25.40.10">
    <property type="entry name" value="Tetratricopeptide repeat domain"/>
    <property type="match status" value="1"/>
</dbReference>
<evidence type="ECO:0000313" key="5">
    <source>
        <dbReference type="EMBL" id="TSA81779.1"/>
    </source>
</evidence>
<name>A0A553UNI3_9DEIO</name>
<feature type="domain" description="Bacterial transcriptional activator" evidence="4">
    <location>
        <begin position="98"/>
        <end position="239"/>
    </location>
</feature>
<dbReference type="SUPFAM" id="SSF48452">
    <property type="entry name" value="TPR-like"/>
    <property type="match status" value="1"/>
</dbReference>
<dbReference type="InterPro" id="IPR005158">
    <property type="entry name" value="BTAD"/>
</dbReference>
<feature type="domain" description="OmpR/PhoB-type" evidence="3">
    <location>
        <begin position="18"/>
        <end position="90"/>
    </location>
</feature>
<dbReference type="EMBL" id="VKDB01000020">
    <property type="protein sequence ID" value="TSA81779.1"/>
    <property type="molecule type" value="Genomic_DNA"/>
</dbReference>
<evidence type="ECO:0000256" key="1">
    <source>
        <dbReference type="ARBA" id="ARBA00005820"/>
    </source>
</evidence>
<dbReference type="Gene3D" id="1.10.10.10">
    <property type="entry name" value="Winged helix-like DNA-binding domain superfamily/Winged helix DNA-binding domain"/>
    <property type="match status" value="1"/>
</dbReference>
<dbReference type="GO" id="GO:0003677">
    <property type="term" value="F:DNA binding"/>
    <property type="evidence" value="ECO:0007669"/>
    <property type="project" value="UniProtKB-KW"/>
</dbReference>
<dbReference type="PANTHER" id="PTHR35807:SF2">
    <property type="entry name" value="TRANSCRIPTIONAL ACTIVATOR DOMAIN"/>
    <property type="match status" value="1"/>
</dbReference>
<dbReference type="SMART" id="SM01043">
    <property type="entry name" value="BTAD"/>
    <property type="match status" value="1"/>
</dbReference>
<keyword evidence="6" id="KW-1185">Reference proteome</keyword>
<proteinExistence type="inferred from homology"/>
<comment type="similarity">
    <text evidence="1">Belongs to the AfsR/DnrI/RedD regulatory family.</text>
</comment>
<dbReference type="Pfam" id="PF03704">
    <property type="entry name" value="BTAD"/>
    <property type="match status" value="1"/>
</dbReference>
<dbReference type="InterPro" id="IPR001867">
    <property type="entry name" value="OmpR/PhoB-type_DNA-bd"/>
</dbReference>
<dbReference type="GO" id="GO:0000160">
    <property type="term" value="P:phosphorelay signal transduction system"/>
    <property type="evidence" value="ECO:0007669"/>
    <property type="project" value="InterPro"/>
</dbReference>
<dbReference type="InterPro" id="IPR016032">
    <property type="entry name" value="Sig_transdc_resp-reg_C-effctor"/>
</dbReference>
<protein>
    <submittedName>
        <fullName evidence="5">Response regulator receiver protein</fullName>
    </submittedName>
</protein>
<reference evidence="5 6" key="1">
    <citation type="submission" date="2019-07" db="EMBL/GenBank/DDBJ databases">
        <title>Deinococcus detaillus sp. nov., isolated from humus soil in Antarctica.</title>
        <authorList>
            <person name="Zhang K."/>
        </authorList>
    </citation>
    <scope>NUCLEOTIDE SEQUENCE [LARGE SCALE GENOMIC DNA]</scope>
    <source>
        <strain evidence="5 6">H1</strain>
    </source>
</reference>
<dbReference type="InterPro" id="IPR036388">
    <property type="entry name" value="WH-like_DNA-bd_sf"/>
</dbReference>
<keyword evidence="2" id="KW-0238">DNA-binding</keyword>
<comment type="caution">
    <text evidence="5">The sequence shown here is derived from an EMBL/GenBank/DDBJ whole genome shotgun (WGS) entry which is preliminary data.</text>
</comment>